<feature type="domain" description="Major vault protein repeat" evidence="12">
    <location>
        <begin position="481"/>
        <end position="540"/>
    </location>
</feature>
<evidence type="ECO:0000313" key="14">
    <source>
        <dbReference type="EMBL" id="KAJ5072439.1"/>
    </source>
</evidence>
<organism evidence="14 15">
    <name type="scientific">Anaeramoeba ignava</name>
    <name type="common">Anaerobic marine amoeba</name>
    <dbReference type="NCBI Taxonomy" id="1746090"/>
    <lineage>
        <taxon>Eukaryota</taxon>
        <taxon>Metamonada</taxon>
        <taxon>Anaeramoebidae</taxon>
        <taxon>Anaeramoeba</taxon>
    </lineage>
</organism>
<feature type="domain" description="Major vault protein repeat" evidence="9">
    <location>
        <begin position="325"/>
        <end position="394"/>
    </location>
</feature>
<feature type="repeat" description="MVP" evidence="7">
    <location>
        <begin position="173"/>
        <end position="224"/>
    </location>
</feature>
<feature type="domain" description="Major vault protein repeat" evidence="11">
    <location>
        <begin position="276"/>
        <end position="321"/>
    </location>
</feature>
<feature type="domain" description="Major vault protein repeat" evidence="9">
    <location>
        <begin position="221"/>
        <end position="264"/>
    </location>
</feature>
<comment type="subcellular location">
    <subcellularLocation>
        <location evidence="2 7">Cytoplasm</location>
    </subcellularLocation>
    <subcellularLocation>
        <location evidence="1">Nucleus</location>
    </subcellularLocation>
</comment>
<dbReference type="EMBL" id="JAPDFW010000081">
    <property type="protein sequence ID" value="KAJ5072439.1"/>
    <property type="molecule type" value="Genomic_DNA"/>
</dbReference>
<evidence type="ECO:0000313" key="15">
    <source>
        <dbReference type="Proteomes" id="UP001149090"/>
    </source>
</evidence>
<dbReference type="InterPro" id="IPR002499">
    <property type="entry name" value="Vault_N"/>
</dbReference>
<dbReference type="FunFam" id="2.30.30.560:FF:000001">
    <property type="entry name" value="major vault protein-like"/>
    <property type="match status" value="1"/>
</dbReference>
<dbReference type="FunFam" id="2.30.30.560:FF:000002">
    <property type="entry name" value="Major vault protein-alpha"/>
    <property type="match status" value="1"/>
</dbReference>
<evidence type="ECO:0000256" key="5">
    <source>
        <dbReference type="ARBA" id="ARBA00023242"/>
    </source>
</evidence>
<dbReference type="Pfam" id="PF17795">
    <property type="entry name" value="Vault_3"/>
    <property type="match status" value="1"/>
</dbReference>
<evidence type="ECO:0000259" key="13">
    <source>
        <dbReference type="Pfam" id="PF17796"/>
    </source>
</evidence>
<feature type="compositionally biased region" description="Basic and acidic residues" evidence="8">
    <location>
        <begin position="361"/>
        <end position="370"/>
    </location>
</feature>
<evidence type="ECO:0000256" key="6">
    <source>
        <dbReference type="ARBA" id="ARBA00023274"/>
    </source>
</evidence>
<feature type="domain" description="Major vault protein repeat" evidence="9">
    <location>
        <begin position="113"/>
        <end position="156"/>
    </location>
</feature>
<keyword evidence="3 7" id="KW-0963">Cytoplasm</keyword>
<dbReference type="FunFam" id="2.30.30.570:FF:000001">
    <property type="entry name" value="major vault protein-like"/>
    <property type="match status" value="1"/>
</dbReference>
<dbReference type="GO" id="GO:0005737">
    <property type="term" value="C:cytoplasm"/>
    <property type="evidence" value="ECO:0007669"/>
    <property type="project" value="UniProtKB-SubCell"/>
</dbReference>
<dbReference type="InterPro" id="IPR041139">
    <property type="entry name" value="MVP_rep_dom"/>
</dbReference>
<evidence type="ECO:0000256" key="8">
    <source>
        <dbReference type="SAM" id="MobiDB-lite"/>
    </source>
</evidence>
<evidence type="ECO:0000259" key="12">
    <source>
        <dbReference type="Pfam" id="PF17795"/>
    </source>
</evidence>
<feature type="compositionally biased region" description="Acidic residues" evidence="8">
    <location>
        <begin position="350"/>
        <end position="360"/>
    </location>
</feature>
<dbReference type="PROSITE" id="PS51224">
    <property type="entry name" value="MVP"/>
    <property type="match status" value="4"/>
</dbReference>
<feature type="domain" description="Major vault protein shoulder" evidence="10">
    <location>
        <begin position="543"/>
        <end position="660"/>
    </location>
</feature>
<dbReference type="GO" id="GO:0005634">
    <property type="term" value="C:nucleus"/>
    <property type="evidence" value="ECO:0007669"/>
    <property type="project" value="UniProtKB-SubCell"/>
</dbReference>
<feature type="region of interest" description="Disordered" evidence="8">
    <location>
        <begin position="348"/>
        <end position="375"/>
    </location>
</feature>
<evidence type="ECO:0000256" key="7">
    <source>
        <dbReference type="PROSITE-ProRule" id="PRU00571"/>
    </source>
</evidence>
<dbReference type="Pfam" id="PF01505">
    <property type="entry name" value="Vault"/>
    <property type="match status" value="3"/>
</dbReference>
<sequence>MADQKSSLSLKTHQYIHILDEDTNLTHLVVGPYTYTKKQNEQIVDGPKEMLLIPPRHYCIIENPVIMKDGEPVIDTFGQAKLRYGQLEIRREGTEHFPLYPGEKLKGGITPLQIVQPDQALRLKATHDFQEEVDGKMVQRITGTEWYFLGPGTYIPNVDVEITEIVKATFIEPNTGLKIIARRTFKDGDIIRKGGETWLETTEGVYLPKVDEQVLGVVKGYVITDKKALHLRATNIFTDRFGTKRNAGDEWLVNKEQTEYYIPGVYEEVIREVPLVVLTDSQFCIVLNPVVDGKQQFGNKQLRKGPMTFFLNPGEQLEKGIQNVYVLGKNEALLLTCVESFKDEILVEEHDNENDNNENDNNEKEKETEKKKKVVTRTPGEKWMVKGPVRYIPPVEVKIIEKRVSIPLHKDEGIYVRDLHTGKIRTVIGETYMLNPHEELWQKELSEIVEKLINIDVDPTVTRGGSGIDKAQQIGRDKTRIVSFRVPQNSAVQIYDYKKKTARVQFGPDLVMLGPDEDFTVLSLSAGKPKQAHQIKAIAVLLGPDFTSDIIIVETSDHARLKLQLRYNWYFEVNKDIKEEATKIFQVPDFIGDMCKAVSSRVRGRVAATSFDDFHQRSSQLIREAVFGLDSEKKVRERLEFKANNLIVTDIDIQTVEPIDAETKSSLQKSVQLAISITTQSQEADARHEALKKATEAQGKLDEQKLEDEIEAEKTRKGLIGLQAECSAIETTGTAKAEATAKSEAGLIEGQSKVDQTNLRTKAEEIEAKIDLEYYTQKYQVEFEHQKEMNTLEVELVTQMSKIEADKFKDIVTTIGADTLESMAHSGPEVQANLLEGMNLNGYLITDGQNPIDLFKTAQGFLGEK</sequence>
<evidence type="ECO:0000259" key="11">
    <source>
        <dbReference type="Pfam" id="PF17794"/>
    </source>
</evidence>
<evidence type="ECO:0000256" key="2">
    <source>
        <dbReference type="ARBA" id="ARBA00004496"/>
    </source>
</evidence>
<reference evidence="14" key="1">
    <citation type="submission" date="2022-10" db="EMBL/GenBank/DDBJ databases">
        <title>Novel sulphate-reducing endosymbionts in the free-living metamonad Anaeramoeba.</title>
        <authorList>
            <person name="Jerlstrom-Hultqvist J."/>
            <person name="Cepicka I."/>
            <person name="Gallot-Lavallee L."/>
            <person name="Salas-Leiva D."/>
            <person name="Curtis B.A."/>
            <person name="Zahonova K."/>
            <person name="Pipaliya S."/>
            <person name="Dacks J."/>
            <person name="Roger A.J."/>
        </authorList>
    </citation>
    <scope>NUCLEOTIDE SEQUENCE</scope>
    <source>
        <strain evidence="14">BMAN</strain>
    </source>
</reference>
<dbReference type="InterPro" id="IPR041134">
    <property type="entry name" value="Vault_2"/>
</dbReference>
<feature type="domain" description="Major vault protein repeat" evidence="13">
    <location>
        <begin position="406"/>
        <end position="453"/>
    </location>
</feature>
<keyword evidence="15" id="KW-1185">Reference proteome</keyword>
<dbReference type="InterPro" id="IPR040989">
    <property type="entry name" value="Vault_3"/>
</dbReference>
<dbReference type="Gene3D" id="6.10.250.720">
    <property type="match status" value="1"/>
</dbReference>
<dbReference type="Gene3D" id="3.30.479.30">
    <property type="entry name" value="Band 7 domain"/>
    <property type="match status" value="1"/>
</dbReference>
<evidence type="ECO:0000259" key="9">
    <source>
        <dbReference type="Pfam" id="PF01505"/>
    </source>
</evidence>
<dbReference type="Pfam" id="PF17794">
    <property type="entry name" value="Vault_2"/>
    <property type="match status" value="2"/>
</dbReference>
<accession>A0A9Q0LHC6</accession>
<name>A0A9Q0LHC6_ANAIG</name>
<dbReference type="Gene3D" id="2.30.30.550">
    <property type="entry name" value="Major Vault Protein repeat"/>
    <property type="match status" value="4"/>
</dbReference>
<dbReference type="PANTHER" id="PTHR14165:SF3">
    <property type="entry name" value="MAJOR VAULT PROTEIN"/>
    <property type="match status" value="1"/>
</dbReference>
<dbReference type="Pfam" id="PF11978">
    <property type="entry name" value="MVP_shoulder"/>
    <property type="match status" value="1"/>
</dbReference>
<dbReference type="Gene3D" id="2.30.30.620">
    <property type="match status" value="1"/>
</dbReference>
<dbReference type="Proteomes" id="UP001149090">
    <property type="component" value="Unassembled WGS sequence"/>
</dbReference>
<comment type="caution">
    <text evidence="14">The sequence shown here is derived from an EMBL/GenBank/DDBJ whole genome shotgun (WGS) entry which is preliminary data.</text>
</comment>
<dbReference type="Pfam" id="PF17796">
    <property type="entry name" value="Vault_4"/>
    <property type="match status" value="1"/>
</dbReference>
<proteinExistence type="predicted"/>
<dbReference type="InterPro" id="IPR036013">
    <property type="entry name" value="Band_7/SPFH_dom_sf"/>
</dbReference>
<dbReference type="FunFam" id="2.30.30.550:FF:000001">
    <property type="entry name" value="major vault protein-like"/>
    <property type="match status" value="2"/>
</dbReference>
<dbReference type="InterPro" id="IPR021870">
    <property type="entry name" value="MVP_shoulder"/>
</dbReference>
<dbReference type="InterPro" id="IPR043023">
    <property type="entry name" value="MVP_rep_sf"/>
</dbReference>
<dbReference type="FunFam" id="3.30.479.30:FF:000010">
    <property type="entry name" value="major vault protein-like"/>
    <property type="match status" value="1"/>
</dbReference>
<protein>
    <submittedName>
        <fullName evidence="14">Major vault protein</fullName>
    </submittedName>
</protein>
<dbReference type="InterPro" id="IPR043179">
    <property type="entry name" value="Vault_2_sf"/>
</dbReference>
<keyword evidence="6 7" id="KW-0687">Ribonucleoprotein</keyword>
<keyword evidence="5" id="KW-0539">Nucleus</keyword>
<dbReference type="AlphaFoldDB" id="A0A9Q0LHC6"/>
<evidence type="ECO:0000259" key="10">
    <source>
        <dbReference type="Pfam" id="PF11978"/>
    </source>
</evidence>
<dbReference type="InterPro" id="IPR039059">
    <property type="entry name" value="MVP"/>
</dbReference>
<dbReference type="InterPro" id="IPR041136">
    <property type="entry name" value="Vault_4"/>
</dbReference>
<keyword evidence="4" id="KW-0677">Repeat</keyword>
<dbReference type="PANTHER" id="PTHR14165">
    <property type="entry name" value="MAJOR VAULT PROTEIN"/>
    <property type="match status" value="1"/>
</dbReference>
<dbReference type="Gene3D" id="2.30.30.570">
    <property type="match status" value="2"/>
</dbReference>
<feature type="repeat" description="MVP" evidence="7">
    <location>
        <begin position="117"/>
        <end position="172"/>
    </location>
</feature>
<dbReference type="Gene3D" id="2.30.30.560">
    <property type="match status" value="2"/>
</dbReference>
<dbReference type="GO" id="GO:1990904">
    <property type="term" value="C:ribonucleoprotein complex"/>
    <property type="evidence" value="ECO:0007669"/>
    <property type="project" value="UniProtKB-UniRule"/>
</dbReference>
<dbReference type="OrthoDB" id="6125719at2759"/>
<feature type="repeat" description="MVP" evidence="7">
    <location>
        <begin position="329"/>
        <end position="409"/>
    </location>
</feature>
<evidence type="ECO:0000256" key="3">
    <source>
        <dbReference type="ARBA" id="ARBA00022490"/>
    </source>
</evidence>
<dbReference type="CDD" id="cd08825">
    <property type="entry name" value="MVP_shoulder"/>
    <property type="match status" value="1"/>
</dbReference>
<feature type="repeat" description="MVP" evidence="7">
    <location>
        <begin position="225"/>
        <end position="279"/>
    </location>
</feature>
<feature type="domain" description="Major vault protein repeat" evidence="11">
    <location>
        <begin position="50"/>
        <end position="109"/>
    </location>
</feature>
<gene>
    <name evidence="14" type="ORF">M0811_01454</name>
</gene>
<evidence type="ECO:0000256" key="1">
    <source>
        <dbReference type="ARBA" id="ARBA00004123"/>
    </source>
</evidence>
<dbReference type="Gene3D" id="6.20.380.10">
    <property type="match status" value="1"/>
</dbReference>
<evidence type="ECO:0000256" key="4">
    <source>
        <dbReference type="ARBA" id="ARBA00022737"/>
    </source>
</evidence>